<keyword evidence="3" id="KW-1185">Reference proteome</keyword>
<evidence type="ECO:0000313" key="3">
    <source>
        <dbReference type="Proteomes" id="UP000789342"/>
    </source>
</evidence>
<organism evidence="2 3">
    <name type="scientific">Acaulospora morrowiae</name>
    <dbReference type="NCBI Taxonomy" id="94023"/>
    <lineage>
        <taxon>Eukaryota</taxon>
        <taxon>Fungi</taxon>
        <taxon>Fungi incertae sedis</taxon>
        <taxon>Mucoromycota</taxon>
        <taxon>Glomeromycotina</taxon>
        <taxon>Glomeromycetes</taxon>
        <taxon>Diversisporales</taxon>
        <taxon>Acaulosporaceae</taxon>
        <taxon>Acaulospora</taxon>
    </lineage>
</organism>
<reference evidence="2" key="1">
    <citation type="submission" date="2021-06" db="EMBL/GenBank/DDBJ databases">
        <authorList>
            <person name="Kallberg Y."/>
            <person name="Tangrot J."/>
            <person name="Rosling A."/>
        </authorList>
    </citation>
    <scope>NUCLEOTIDE SEQUENCE</scope>
    <source>
        <strain evidence="2">CL551</strain>
    </source>
</reference>
<comment type="caution">
    <text evidence="2">The sequence shown here is derived from an EMBL/GenBank/DDBJ whole genome shotgun (WGS) entry which is preliminary data.</text>
</comment>
<feature type="compositionally biased region" description="Basic and acidic residues" evidence="1">
    <location>
        <begin position="1"/>
        <end position="16"/>
    </location>
</feature>
<dbReference type="Proteomes" id="UP000789342">
    <property type="component" value="Unassembled WGS sequence"/>
</dbReference>
<dbReference type="EMBL" id="CAJVPV010011104">
    <property type="protein sequence ID" value="CAG8657825.1"/>
    <property type="molecule type" value="Genomic_DNA"/>
</dbReference>
<dbReference type="AlphaFoldDB" id="A0A9N9H9T7"/>
<name>A0A9N9H9T7_9GLOM</name>
<feature type="region of interest" description="Disordered" evidence="1">
    <location>
        <begin position="1"/>
        <end position="49"/>
    </location>
</feature>
<proteinExistence type="predicted"/>
<protein>
    <submittedName>
        <fullName evidence="2">6972_t:CDS:1</fullName>
    </submittedName>
</protein>
<feature type="compositionally biased region" description="Basic residues" evidence="1">
    <location>
        <begin position="22"/>
        <end position="34"/>
    </location>
</feature>
<sequence length="49" mass="6028">MDVRPLQERKSRENKSPDLCALRRKRDRERKQVKRAAETAEQHEKRLRK</sequence>
<feature type="non-terminal residue" evidence="2">
    <location>
        <position position="49"/>
    </location>
</feature>
<evidence type="ECO:0000313" key="2">
    <source>
        <dbReference type="EMBL" id="CAG8657825.1"/>
    </source>
</evidence>
<evidence type="ECO:0000256" key="1">
    <source>
        <dbReference type="SAM" id="MobiDB-lite"/>
    </source>
</evidence>
<accession>A0A9N9H9T7</accession>
<feature type="compositionally biased region" description="Basic and acidic residues" evidence="1">
    <location>
        <begin position="35"/>
        <end position="49"/>
    </location>
</feature>
<gene>
    <name evidence="2" type="ORF">AMORRO_LOCUS10268</name>
</gene>